<comment type="cofactor">
    <cofactor evidence="1">
        <name>pyridoxal 5'-phosphate</name>
        <dbReference type="ChEBI" id="CHEBI:597326"/>
    </cofactor>
</comment>
<proteinExistence type="predicted"/>
<dbReference type="SUPFAM" id="SSF53383">
    <property type="entry name" value="PLP-dependent transferases"/>
    <property type="match status" value="1"/>
</dbReference>
<keyword evidence="3 5" id="KW-0808">Transferase</keyword>
<dbReference type="InterPro" id="IPR015421">
    <property type="entry name" value="PyrdxlP-dep_Trfase_major"/>
</dbReference>
<dbReference type="PANTHER" id="PTHR42832:SF3">
    <property type="entry name" value="L-GLUTAMINE--4-(METHYLSULFANYL)-2-OXOBUTANOATE AMINOTRANSFERASE"/>
    <property type="match status" value="1"/>
</dbReference>
<dbReference type="AlphaFoldDB" id="A0A3E4VC75"/>
<dbReference type="Proteomes" id="UP000260808">
    <property type="component" value="Unassembled WGS sequence"/>
</dbReference>
<dbReference type="Pfam" id="PF00155">
    <property type="entry name" value="Aminotran_1_2"/>
    <property type="match status" value="1"/>
</dbReference>
<dbReference type="InterPro" id="IPR050881">
    <property type="entry name" value="LL-DAP_aminotransferase"/>
</dbReference>
<evidence type="ECO:0000256" key="3">
    <source>
        <dbReference type="ARBA" id="ARBA00022679"/>
    </source>
</evidence>
<gene>
    <name evidence="5" type="ORF">DXC31_03385</name>
</gene>
<dbReference type="InterPro" id="IPR015422">
    <property type="entry name" value="PyrdxlP-dep_Trfase_small"/>
</dbReference>
<comment type="caution">
    <text evidence="5">The sequence shown here is derived from an EMBL/GenBank/DDBJ whole genome shotgun (WGS) entry which is preliminary data.</text>
</comment>
<evidence type="ECO:0000313" key="5">
    <source>
        <dbReference type="EMBL" id="RGM24873.1"/>
    </source>
</evidence>
<dbReference type="PANTHER" id="PTHR42832">
    <property type="entry name" value="AMINO ACID AMINOTRANSFERASE"/>
    <property type="match status" value="1"/>
</dbReference>
<evidence type="ECO:0000259" key="4">
    <source>
        <dbReference type="Pfam" id="PF00155"/>
    </source>
</evidence>
<dbReference type="CDD" id="cd00609">
    <property type="entry name" value="AAT_like"/>
    <property type="match status" value="1"/>
</dbReference>
<evidence type="ECO:0000256" key="2">
    <source>
        <dbReference type="ARBA" id="ARBA00022576"/>
    </source>
</evidence>
<protein>
    <submittedName>
        <fullName evidence="5">Aminotransferase class I/II-fold pyridoxal phosphate-dependent enzyme</fullName>
    </submittedName>
</protein>
<accession>A0A3E4VC75</accession>
<dbReference type="GO" id="GO:0030170">
    <property type="term" value="F:pyridoxal phosphate binding"/>
    <property type="evidence" value="ECO:0007669"/>
    <property type="project" value="InterPro"/>
</dbReference>
<dbReference type="Gene3D" id="3.90.1150.10">
    <property type="entry name" value="Aspartate Aminotransferase, domain 1"/>
    <property type="match status" value="1"/>
</dbReference>
<keyword evidence="2 5" id="KW-0032">Aminotransferase</keyword>
<name>A0A3E4VC75_MEDGN</name>
<dbReference type="Gene3D" id="3.40.640.10">
    <property type="entry name" value="Type I PLP-dependent aspartate aminotransferase-like (Major domain)"/>
    <property type="match status" value="1"/>
</dbReference>
<evidence type="ECO:0000256" key="1">
    <source>
        <dbReference type="ARBA" id="ARBA00001933"/>
    </source>
</evidence>
<reference evidence="5 6" key="1">
    <citation type="submission" date="2018-08" db="EMBL/GenBank/DDBJ databases">
        <title>A genome reference for cultivated species of the human gut microbiota.</title>
        <authorList>
            <person name="Zou Y."/>
            <person name="Xue W."/>
            <person name="Luo G."/>
        </authorList>
    </citation>
    <scope>NUCLEOTIDE SEQUENCE [LARGE SCALE GENOMIC DNA]</scope>
    <source>
        <strain evidence="5 6">TF01-20-2</strain>
    </source>
</reference>
<dbReference type="GO" id="GO:0008483">
    <property type="term" value="F:transaminase activity"/>
    <property type="evidence" value="ECO:0007669"/>
    <property type="project" value="UniProtKB-KW"/>
</dbReference>
<sequence length="374" mass="41708">MRELQFSAMVNQFQPGIFTALNDKKEEMIQAGKRVFNLSVGTPDFAPAPHVMEALTEACKDPENYKYALADLPELLEAVQYRYAHRFGVEIQTDEIMSVYGSQEGMAHIGMALCDPGDTILVPNPGYPLFEMSGIMAGANVEYYEIREENGYLPDLKNIPGEVLERTKYMVVSYPLNPVCVCAPDHFYEELIAFAKEHHIVIIHDNAYSDIIFTREQGRSFLSFDGAKEVGVEFYSLSKSYNLTGARISFVVGNKAIVEKFKTLRSQIDYGIFLPIQKAAIAALTGPDDFIEKQRQEYAKRNCALCGGLRRIGWNVPDSQGTMFVWAKIPKGYASSFDFCMQLVEKTGLLVTPGSAFGSAGEGYIRMALVVDLP</sequence>
<dbReference type="InterPro" id="IPR004839">
    <property type="entry name" value="Aminotransferase_I/II_large"/>
</dbReference>
<dbReference type="EMBL" id="QSSX01000005">
    <property type="protein sequence ID" value="RGM24873.1"/>
    <property type="molecule type" value="Genomic_DNA"/>
</dbReference>
<evidence type="ECO:0000313" key="6">
    <source>
        <dbReference type="Proteomes" id="UP000260808"/>
    </source>
</evidence>
<organism evidence="5 6">
    <name type="scientific">Mediterraneibacter gnavus</name>
    <name type="common">Ruminococcus gnavus</name>
    <dbReference type="NCBI Taxonomy" id="33038"/>
    <lineage>
        <taxon>Bacteria</taxon>
        <taxon>Bacillati</taxon>
        <taxon>Bacillota</taxon>
        <taxon>Clostridia</taxon>
        <taxon>Lachnospirales</taxon>
        <taxon>Lachnospiraceae</taxon>
        <taxon>Mediterraneibacter</taxon>
    </lineage>
</organism>
<feature type="domain" description="Aminotransferase class I/classII large" evidence="4">
    <location>
        <begin position="34"/>
        <end position="368"/>
    </location>
</feature>
<dbReference type="InterPro" id="IPR015424">
    <property type="entry name" value="PyrdxlP-dep_Trfase"/>
</dbReference>